<reference evidence="10" key="1">
    <citation type="submission" date="2012-05" db="EMBL/GenBank/DDBJ databases">
        <authorList>
            <person name="Krishnakumar V."/>
            <person name="Cheung F."/>
            <person name="Xiao Y."/>
            <person name="Chan A."/>
            <person name="Moskal W.A."/>
            <person name="Town C.D."/>
        </authorList>
    </citation>
    <scope>NUCLEOTIDE SEQUENCE</scope>
</reference>
<keyword evidence="7 9" id="KW-0611">Plant defense</keyword>
<keyword evidence="3 9" id="KW-0964">Secreted</keyword>
<evidence type="ECO:0000313" key="10">
    <source>
        <dbReference type="EMBL" id="AFK41566.1"/>
    </source>
</evidence>
<name>I3SMS4_LOTJA</name>
<dbReference type="RefSeq" id="XP_057429019.1">
    <property type="nucleotide sequence ID" value="XM_057573036.1"/>
</dbReference>
<keyword evidence="8" id="KW-1015">Disulfide bond</keyword>
<protein>
    <recommendedName>
        <fullName evidence="9">Defensin-like protein</fullName>
    </recommendedName>
</protein>
<evidence type="ECO:0000256" key="4">
    <source>
        <dbReference type="ARBA" id="ARBA00022529"/>
    </source>
</evidence>
<dbReference type="PANTHER" id="PTHR36788:SF2">
    <property type="entry name" value="DEFENSIN-LIKE PROTEIN 183"/>
    <property type="match status" value="1"/>
</dbReference>
<dbReference type="GO" id="GO:0005576">
    <property type="term" value="C:extracellular region"/>
    <property type="evidence" value="ECO:0007669"/>
    <property type="project" value="UniProtKB-SubCell"/>
</dbReference>
<organism evidence="10">
    <name type="scientific">Lotus japonicus</name>
    <name type="common">Lotus corniculatus var. japonicus</name>
    <dbReference type="NCBI Taxonomy" id="34305"/>
    <lineage>
        <taxon>Eukaryota</taxon>
        <taxon>Viridiplantae</taxon>
        <taxon>Streptophyta</taxon>
        <taxon>Embryophyta</taxon>
        <taxon>Tracheophyta</taxon>
        <taxon>Spermatophyta</taxon>
        <taxon>Magnoliopsida</taxon>
        <taxon>eudicotyledons</taxon>
        <taxon>Gunneridae</taxon>
        <taxon>Pentapetalae</taxon>
        <taxon>rosids</taxon>
        <taxon>fabids</taxon>
        <taxon>Fabales</taxon>
        <taxon>Fabaceae</taxon>
        <taxon>Papilionoideae</taxon>
        <taxon>50 kb inversion clade</taxon>
        <taxon>NPAAA clade</taxon>
        <taxon>Hologalegina</taxon>
        <taxon>robinioid clade</taxon>
        <taxon>Loteae</taxon>
        <taxon>Lotus</taxon>
    </lineage>
</organism>
<feature type="chain" id="PRO_5027154785" description="Defensin-like protein" evidence="9">
    <location>
        <begin position="27"/>
        <end position="130"/>
    </location>
</feature>
<comment type="subcellular location">
    <subcellularLocation>
        <location evidence="1 9">Secreted</location>
    </subcellularLocation>
</comment>
<comment type="similarity">
    <text evidence="2 9">Belongs to the DEFL family.</text>
</comment>
<feature type="signal peptide" evidence="9">
    <location>
        <begin position="1"/>
        <end position="26"/>
    </location>
</feature>
<dbReference type="GO" id="GO:0031640">
    <property type="term" value="P:killing of cells of another organism"/>
    <property type="evidence" value="ECO:0007669"/>
    <property type="project" value="UniProtKB-UniRule"/>
</dbReference>
<sequence>MAKHISNYVHFLVFLILVTTVELTMGGGRCSELVSRCGGSHPDCDQTCKSQHNNSNGKGICHDNICTCYYDCGSPLPPGPVVRKCLAETGPCTDNCGSSCCSFWCSGRFNLATGSCNAALGNLCICEYTC</sequence>
<dbReference type="PANTHER" id="PTHR36788">
    <property type="entry name" value="DEFENSIN-LIKE PROTEIN 183"/>
    <property type="match status" value="1"/>
</dbReference>
<evidence type="ECO:0000256" key="3">
    <source>
        <dbReference type="ARBA" id="ARBA00022525"/>
    </source>
</evidence>
<evidence type="ECO:0000256" key="8">
    <source>
        <dbReference type="ARBA" id="ARBA00023157"/>
    </source>
</evidence>
<accession>I3SMS4</accession>
<evidence type="ECO:0000256" key="7">
    <source>
        <dbReference type="ARBA" id="ARBA00022821"/>
    </source>
</evidence>
<evidence type="ECO:0000256" key="2">
    <source>
        <dbReference type="ARBA" id="ARBA00006722"/>
    </source>
</evidence>
<dbReference type="EMBL" id="BT141772">
    <property type="protein sequence ID" value="AFK41566.1"/>
    <property type="molecule type" value="mRNA"/>
</dbReference>
<keyword evidence="4 9" id="KW-0929">Antimicrobial</keyword>
<dbReference type="GeneID" id="130722342"/>
<keyword evidence="6 9" id="KW-0732">Signal</keyword>
<keyword evidence="5 9" id="KW-0295">Fungicide</keyword>
<evidence type="ECO:0000256" key="9">
    <source>
        <dbReference type="RuleBase" id="RU367109"/>
    </source>
</evidence>
<evidence type="ECO:0000256" key="6">
    <source>
        <dbReference type="ARBA" id="ARBA00022729"/>
    </source>
</evidence>
<evidence type="ECO:0000256" key="1">
    <source>
        <dbReference type="ARBA" id="ARBA00004613"/>
    </source>
</evidence>
<dbReference type="KEGG" id="lja:130722342"/>
<dbReference type="InterPro" id="IPR039641">
    <property type="entry name" value="LCR"/>
</dbReference>
<proteinExistence type="evidence at transcript level"/>
<dbReference type="GO" id="GO:0050832">
    <property type="term" value="P:defense response to fungus"/>
    <property type="evidence" value="ECO:0007669"/>
    <property type="project" value="UniProtKB-UniRule"/>
</dbReference>
<dbReference type="OrthoDB" id="1070052at2759"/>
<evidence type="ECO:0000256" key="5">
    <source>
        <dbReference type="ARBA" id="ARBA00022577"/>
    </source>
</evidence>
<dbReference type="AlphaFoldDB" id="I3SMS4"/>